<reference evidence="7" key="1">
    <citation type="journal article" date="2022" name="Int. J. Syst. Evol. Microbiol.">
        <title>Pseudomonas aegrilactucae sp. nov. and Pseudomonas morbosilactucae sp. nov., pathogens causing bacterial rot of lettuce in Japan.</title>
        <authorList>
            <person name="Sawada H."/>
            <person name="Fujikawa T."/>
            <person name="Satou M."/>
        </authorList>
    </citation>
    <scope>NUCLEOTIDE SEQUENCE</scope>
    <source>
        <strain evidence="7">0166_1</strain>
    </source>
</reference>
<keyword evidence="3 6" id="KW-0812">Transmembrane</keyword>
<evidence type="ECO:0000256" key="6">
    <source>
        <dbReference type="SAM" id="Phobius"/>
    </source>
</evidence>
<feature type="transmembrane region" description="Helical" evidence="6">
    <location>
        <begin position="14"/>
        <end position="34"/>
    </location>
</feature>
<dbReference type="KEGG" id="sbae:DSM104329_02956"/>
<organism evidence="7 8">
    <name type="scientific">Capillimicrobium parvum</name>
    <dbReference type="NCBI Taxonomy" id="2884022"/>
    <lineage>
        <taxon>Bacteria</taxon>
        <taxon>Bacillati</taxon>
        <taxon>Actinomycetota</taxon>
        <taxon>Thermoleophilia</taxon>
        <taxon>Solirubrobacterales</taxon>
        <taxon>Capillimicrobiaceae</taxon>
        <taxon>Capillimicrobium</taxon>
    </lineage>
</organism>
<evidence type="ECO:0000256" key="3">
    <source>
        <dbReference type="ARBA" id="ARBA00022692"/>
    </source>
</evidence>
<comment type="similarity">
    <text evidence="2">Belongs to the TerC family.</text>
</comment>
<dbReference type="InterPro" id="IPR022369">
    <property type="entry name" value="Integral_membrane_TerC_rswitch"/>
</dbReference>
<protein>
    <submittedName>
        <fullName evidence="7">Membrane-bound redox modulator Alx</fullName>
    </submittedName>
</protein>
<feature type="transmembrane region" description="Helical" evidence="6">
    <location>
        <begin position="88"/>
        <end position="106"/>
    </location>
</feature>
<proteinExistence type="inferred from homology"/>
<dbReference type="PANTHER" id="PTHR30238">
    <property type="entry name" value="MEMBRANE BOUND PREDICTED REDOX MODULATOR"/>
    <property type="match status" value="1"/>
</dbReference>
<evidence type="ECO:0000256" key="5">
    <source>
        <dbReference type="ARBA" id="ARBA00023136"/>
    </source>
</evidence>
<evidence type="ECO:0000313" key="7">
    <source>
        <dbReference type="EMBL" id="UGS36550.1"/>
    </source>
</evidence>
<dbReference type="Proteomes" id="UP001162834">
    <property type="component" value="Chromosome"/>
</dbReference>
<name>A0A9E6XYG1_9ACTN</name>
<feature type="transmembrane region" description="Helical" evidence="6">
    <location>
        <begin position="196"/>
        <end position="217"/>
    </location>
</feature>
<keyword evidence="8" id="KW-1185">Reference proteome</keyword>
<gene>
    <name evidence="7" type="primary">alx_1</name>
    <name evidence="7" type="ORF">DSM104329_02956</name>
</gene>
<sequence length="328" mass="34849">MPTAIPTAAILADAWPWLALVGALAALLVVDLALVRGRGGEMSLRAAAVASVAWVGIALTFFLVLLVAGDGGDASAFLAGYLVEKSLSLDNVFVFLLVFSAFALPVAERHRLLTYGIVLALVLRALFIVVGAAALGAVGWLSFVFAAFLIWTGWRMFRHRHDHDGEQAMVDRLKRILPMSSAPSDGRLMHRDRSRVVLTTGGAALAGIALVDIVFAVDSVPAILAITSDTFIVFAANAFALLGLRPLFFLVAELVERLYHLKTALAALLVFIGAKMALAEFVGKIGPEISLPIIAAILATGVVASLVRDRRPGGADRPPHYEPRAQKA</sequence>
<evidence type="ECO:0000256" key="2">
    <source>
        <dbReference type="ARBA" id="ARBA00007511"/>
    </source>
</evidence>
<comment type="subcellular location">
    <subcellularLocation>
        <location evidence="1">Membrane</location>
        <topology evidence="1">Multi-pass membrane protein</topology>
    </subcellularLocation>
</comment>
<dbReference type="AlphaFoldDB" id="A0A9E6XYG1"/>
<dbReference type="Pfam" id="PF03741">
    <property type="entry name" value="TerC"/>
    <property type="match status" value="1"/>
</dbReference>
<accession>A0A9E6XYG1</accession>
<feature type="transmembrane region" description="Helical" evidence="6">
    <location>
        <begin position="113"/>
        <end position="134"/>
    </location>
</feature>
<feature type="transmembrane region" description="Helical" evidence="6">
    <location>
        <begin position="46"/>
        <end position="68"/>
    </location>
</feature>
<keyword evidence="4 6" id="KW-1133">Transmembrane helix</keyword>
<feature type="transmembrane region" description="Helical" evidence="6">
    <location>
        <begin position="289"/>
        <end position="307"/>
    </location>
</feature>
<dbReference type="PANTHER" id="PTHR30238:SF0">
    <property type="entry name" value="THYLAKOID MEMBRANE PROTEIN TERC, CHLOROPLASTIC"/>
    <property type="match status" value="1"/>
</dbReference>
<evidence type="ECO:0000256" key="4">
    <source>
        <dbReference type="ARBA" id="ARBA00022989"/>
    </source>
</evidence>
<dbReference type="NCBIfam" id="TIGR03718">
    <property type="entry name" value="R_switched_Alx"/>
    <property type="match status" value="1"/>
</dbReference>
<feature type="transmembrane region" description="Helical" evidence="6">
    <location>
        <begin position="140"/>
        <end position="157"/>
    </location>
</feature>
<feature type="transmembrane region" description="Helical" evidence="6">
    <location>
        <begin position="264"/>
        <end position="283"/>
    </location>
</feature>
<evidence type="ECO:0000313" key="8">
    <source>
        <dbReference type="Proteomes" id="UP001162834"/>
    </source>
</evidence>
<evidence type="ECO:0000256" key="1">
    <source>
        <dbReference type="ARBA" id="ARBA00004141"/>
    </source>
</evidence>
<feature type="transmembrane region" description="Helical" evidence="6">
    <location>
        <begin position="223"/>
        <end position="244"/>
    </location>
</feature>
<dbReference type="EMBL" id="CP087164">
    <property type="protein sequence ID" value="UGS36550.1"/>
    <property type="molecule type" value="Genomic_DNA"/>
</dbReference>
<dbReference type="GO" id="GO:0016020">
    <property type="term" value="C:membrane"/>
    <property type="evidence" value="ECO:0007669"/>
    <property type="project" value="UniProtKB-SubCell"/>
</dbReference>
<keyword evidence="5 6" id="KW-0472">Membrane</keyword>
<dbReference type="RefSeq" id="WP_259310617.1">
    <property type="nucleotide sequence ID" value="NZ_CP087164.1"/>
</dbReference>
<dbReference type="InterPro" id="IPR005496">
    <property type="entry name" value="Integral_membrane_TerC"/>
</dbReference>